<dbReference type="InterPro" id="IPR000700">
    <property type="entry name" value="PAS-assoc_C"/>
</dbReference>
<dbReference type="InterPro" id="IPR001633">
    <property type="entry name" value="EAL_dom"/>
</dbReference>
<keyword evidence="3" id="KW-1133">Transmembrane helix</keyword>
<dbReference type="Gene3D" id="3.30.70.270">
    <property type="match status" value="1"/>
</dbReference>
<feature type="domain" description="PAC" evidence="5">
    <location>
        <begin position="155"/>
        <end position="207"/>
    </location>
</feature>
<feature type="transmembrane region" description="Helical" evidence="3">
    <location>
        <begin position="49"/>
        <end position="67"/>
    </location>
</feature>
<dbReference type="InterPro" id="IPR035919">
    <property type="entry name" value="EAL_sf"/>
</dbReference>
<dbReference type="Pfam" id="PF00990">
    <property type="entry name" value="GGDEF"/>
    <property type="match status" value="1"/>
</dbReference>
<dbReference type="PANTHER" id="PTHR44757">
    <property type="entry name" value="DIGUANYLATE CYCLASE DGCP"/>
    <property type="match status" value="1"/>
</dbReference>
<dbReference type="Gene3D" id="3.20.20.450">
    <property type="entry name" value="EAL domain"/>
    <property type="match status" value="1"/>
</dbReference>
<dbReference type="CDD" id="cd01948">
    <property type="entry name" value="EAL"/>
    <property type="match status" value="1"/>
</dbReference>
<reference evidence="8 9" key="1">
    <citation type="submission" date="2019-12" db="EMBL/GenBank/DDBJ databases">
        <title>complete genome sequences of Pseudomonas otitidis str. WP8-S17-CRE-03 isolated from wastewater treatment plant effluent.</title>
        <authorList>
            <person name="Sekizuka T."/>
            <person name="Itokawa K."/>
            <person name="Yatsu K."/>
            <person name="Inamine Y."/>
            <person name="Kuroda M."/>
        </authorList>
    </citation>
    <scope>NUCLEOTIDE SEQUENCE [LARGE SCALE GENOMIC DNA]</scope>
    <source>
        <strain evidence="8 9">WP8-S17-CRE-03</strain>
    </source>
</reference>
<gene>
    <name evidence="8" type="ORF">WP8S17C03_54720</name>
</gene>
<accession>A0A6S5RX58</accession>
<dbReference type="EC" id="3.1.4.52" evidence="1"/>
<dbReference type="InterPro" id="IPR000160">
    <property type="entry name" value="GGDEF_dom"/>
</dbReference>
<dbReference type="Proteomes" id="UP000515591">
    <property type="component" value="Chromosome"/>
</dbReference>
<dbReference type="SUPFAM" id="SSF141868">
    <property type="entry name" value="EAL domain-like"/>
    <property type="match status" value="1"/>
</dbReference>
<feature type="domain" description="EAL" evidence="6">
    <location>
        <begin position="380"/>
        <end position="634"/>
    </location>
</feature>
<dbReference type="InterPro" id="IPR029787">
    <property type="entry name" value="Nucleotide_cyclase"/>
</dbReference>
<dbReference type="SUPFAM" id="SSF55785">
    <property type="entry name" value="PYP-like sensor domain (PAS domain)"/>
    <property type="match status" value="1"/>
</dbReference>
<dbReference type="GO" id="GO:0071111">
    <property type="term" value="F:cyclic-guanylate-specific phosphodiesterase activity"/>
    <property type="evidence" value="ECO:0007669"/>
    <property type="project" value="UniProtKB-EC"/>
</dbReference>
<dbReference type="Pfam" id="PF00563">
    <property type="entry name" value="EAL"/>
    <property type="match status" value="1"/>
</dbReference>
<dbReference type="SMART" id="SM00086">
    <property type="entry name" value="PAC"/>
    <property type="match status" value="1"/>
</dbReference>
<dbReference type="RefSeq" id="WP_142013461.1">
    <property type="nucleotide sequence ID" value="NZ_AP022213.1"/>
</dbReference>
<dbReference type="InterPro" id="IPR035965">
    <property type="entry name" value="PAS-like_dom_sf"/>
</dbReference>
<dbReference type="AlphaFoldDB" id="A0A6S5RX58"/>
<evidence type="ECO:0000256" key="1">
    <source>
        <dbReference type="ARBA" id="ARBA00012282"/>
    </source>
</evidence>
<dbReference type="Gene3D" id="3.30.450.20">
    <property type="entry name" value="PAS domain"/>
    <property type="match status" value="1"/>
</dbReference>
<dbReference type="NCBIfam" id="NF045675">
    <property type="entry name" value="PhdiestaseDibA"/>
    <property type="match status" value="1"/>
</dbReference>
<sequence>MRARFSAMRVVLPYFLLSCLWVIFSDYLLRQLPLGDAQRDLLQSAKGLFFVLLSSAFLYLLICLYLRRLRAYLQARREQDASLRQAAAVFDSTQEGVLVTDAEQRIVHVNRAFARITGYSEEEVIGRTPMLFKSGRHDGTFYQSMWNALANRNEWSGEIWNRRRNGETYPLWQNIRAIHDEDGALTHYVAVFSDISAIKRSQNELDFLAHHDPLTGLPNRLLFTERVEHALERARREGSEGIVVLLDLDHFKHINESLGHNVGDQLLKAVGERLGPLAEGGMTLARLGGDEFGLLAERRSAEQAADLAGRIQQRLEAPFESGGRALFMSASLGIARFPGDATNVEQVLRNADSALFKAKSAGRQTFAFYSQDLTEQARQRVELVSALRQALERDELRVYFQPIHALATGRLLGAEALVRWEHPQRGLVPPGEFLPVAEESGLVGAIDAWVLERACRQMQAWSERGLALSFISVNVSCRLFSRGELDTRVARVLRETGLEPGRLELEITESAVMEDPDTALELLQRLCALGVRLAIDDFGTGYSSLQRLKRLPVQKLKIDQSFVRNLPQDQDDMAIARAVTALGHSLGLQVLAEGIERQDQIETLLGLGCDQGQGYLFNRPRPAAELEAEWYQVTHPQEHPGQIPLI</sequence>
<proteinExistence type="predicted"/>
<evidence type="ECO:0000259" key="6">
    <source>
        <dbReference type="PROSITE" id="PS50883"/>
    </source>
</evidence>
<dbReference type="PROSITE" id="PS50112">
    <property type="entry name" value="PAS"/>
    <property type="match status" value="1"/>
</dbReference>
<dbReference type="InterPro" id="IPR052155">
    <property type="entry name" value="Biofilm_reg_signaling"/>
</dbReference>
<dbReference type="EMBL" id="AP022213">
    <property type="protein sequence ID" value="BBT19423.1"/>
    <property type="molecule type" value="Genomic_DNA"/>
</dbReference>
<organism evidence="8 9">
    <name type="scientific">Metapseudomonas otitidis</name>
    <dbReference type="NCBI Taxonomy" id="319939"/>
    <lineage>
        <taxon>Bacteria</taxon>
        <taxon>Pseudomonadati</taxon>
        <taxon>Pseudomonadota</taxon>
        <taxon>Gammaproteobacteria</taxon>
        <taxon>Pseudomonadales</taxon>
        <taxon>Pseudomonadaceae</taxon>
        <taxon>Metapseudomonas</taxon>
    </lineage>
</organism>
<evidence type="ECO:0000313" key="8">
    <source>
        <dbReference type="EMBL" id="BBT19423.1"/>
    </source>
</evidence>
<dbReference type="FunFam" id="3.20.20.450:FF:000001">
    <property type="entry name" value="Cyclic di-GMP phosphodiesterase yahA"/>
    <property type="match status" value="1"/>
</dbReference>
<dbReference type="InterPro" id="IPR000014">
    <property type="entry name" value="PAS"/>
</dbReference>
<protein>
    <recommendedName>
        <fullName evidence="1">cyclic-guanylate-specific phosphodiesterase</fullName>
        <ecNumber evidence="1">3.1.4.52</ecNumber>
    </recommendedName>
</protein>
<feature type="domain" description="GGDEF" evidence="7">
    <location>
        <begin position="239"/>
        <end position="371"/>
    </location>
</feature>
<dbReference type="PROSITE" id="PS50113">
    <property type="entry name" value="PAC"/>
    <property type="match status" value="1"/>
</dbReference>
<dbReference type="NCBIfam" id="TIGR00254">
    <property type="entry name" value="GGDEF"/>
    <property type="match status" value="1"/>
</dbReference>
<keyword evidence="3" id="KW-0472">Membrane</keyword>
<keyword evidence="2" id="KW-0973">c-di-GMP</keyword>
<evidence type="ECO:0000313" key="9">
    <source>
        <dbReference type="Proteomes" id="UP000515591"/>
    </source>
</evidence>
<dbReference type="PANTHER" id="PTHR44757:SF2">
    <property type="entry name" value="BIOFILM ARCHITECTURE MAINTENANCE PROTEIN MBAA"/>
    <property type="match status" value="1"/>
</dbReference>
<dbReference type="CDD" id="cd00130">
    <property type="entry name" value="PAS"/>
    <property type="match status" value="1"/>
</dbReference>
<keyword evidence="3" id="KW-0812">Transmembrane</keyword>
<dbReference type="Pfam" id="PF13426">
    <property type="entry name" value="PAS_9"/>
    <property type="match status" value="1"/>
</dbReference>
<name>A0A6S5RX58_9GAMM</name>
<feature type="domain" description="PAS" evidence="4">
    <location>
        <begin position="82"/>
        <end position="128"/>
    </location>
</feature>
<evidence type="ECO:0000259" key="7">
    <source>
        <dbReference type="PROSITE" id="PS50887"/>
    </source>
</evidence>
<dbReference type="CDD" id="cd01949">
    <property type="entry name" value="GGDEF"/>
    <property type="match status" value="1"/>
</dbReference>
<dbReference type="SMART" id="SM00267">
    <property type="entry name" value="GGDEF"/>
    <property type="match status" value="1"/>
</dbReference>
<dbReference type="PROSITE" id="PS50887">
    <property type="entry name" value="GGDEF"/>
    <property type="match status" value="1"/>
</dbReference>
<evidence type="ECO:0000256" key="2">
    <source>
        <dbReference type="ARBA" id="ARBA00022636"/>
    </source>
</evidence>
<dbReference type="InterPro" id="IPR043128">
    <property type="entry name" value="Rev_trsase/Diguanyl_cyclase"/>
</dbReference>
<dbReference type="SUPFAM" id="SSF55073">
    <property type="entry name" value="Nucleotide cyclase"/>
    <property type="match status" value="1"/>
</dbReference>
<dbReference type="SMART" id="SM00091">
    <property type="entry name" value="PAS"/>
    <property type="match status" value="1"/>
</dbReference>
<evidence type="ECO:0000259" key="4">
    <source>
        <dbReference type="PROSITE" id="PS50112"/>
    </source>
</evidence>
<dbReference type="InterPro" id="IPR001610">
    <property type="entry name" value="PAC"/>
</dbReference>
<evidence type="ECO:0000256" key="3">
    <source>
        <dbReference type="SAM" id="Phobius"/>
    </source>
</evidence>
<evidence type="ECO:0000259" key="5">
    <source>
        <dbReference type="PROSITE" id="PS50113"/>
    </source>
</evidence>
<dbReference type="SMART" id="SM00052">
    <property type="entry name" value="EAL"/>
    <property type="match status" value="1"/>
</dbReference>
<dbReference type="NCBIfam" id="TIGR00229">
    <property type="entry name" value="sensory_box"/>
    <property type="match status" value="1"/>
</dbReference>
<dbReference type="PROSITE" id="PS50883">
    <property type="entry name" value="EAL"/>
    <property type="match status" value="1"/>
</dbReference>